<keyword evidence="1" id="KW-0808">Transferase</keyword>
<dbReference type="PANTHER" id="PTHR23079">
    <property type="entry name" value="RNA-DEPENDENT RNA POLYMERASE"/>
    <property type="match status" value="1"/>
</dbReference>
<dbReference type="Proteomes" id="UP000682733">
    <property type="component" value="Unassembled WGS sequence"/>
</dbReference>
<evidence type="ECO:0000313" key="5">
    <source>
        <dbReference type="Proteomes" id="UP000682733"/>
    </source>
</evidence>
<dbReference type="EMBL" id="CAJNOK010017035">
    <property type="protein sequence ID" value="CAF1256402.1"/>
    <property type="molecule type" value="Genomic_DNA"/>
</dbReference>
<gene>
    <name evidence="3" type="ORF">OVA965_LOCUS26516</name>
    <name evidence="4" type="ORF">TMI583_LOCUS27257</name>
</gene>
<comment type="catalytic activity">
    <reaction evidence="1">
        <text>RNA(n) + a ribonucleoside 5'-triphosphate = RNA(n+1) + diphosphate</text>
        <dbReference type="Rhea" id="RHEA:21248"/>
        <dbReference type="Rhea" id="RHEA-COMP:14527"/>
        <dbReference type="Rhea" id="RHEA-COMP:17342"/>
        <dbReference type="ChEBI" id="CHEBI:33019"/>
        <dbReference type="ChEBI" id="CHEBI:61557"/>
        <dbReference type="ChEBI" id="CHEBI:140395"/>
        <dbReference type="EC" id="2.7.7.48"/>
    </reaction>
</comment>
<keyword evidence="1" id="KW-0694">RNA-binding</keyword>
<dbReference type="InterPro" id="IPR057596">
    <property type="entry name" value="RDRP_core"/>
</dbReference>
<comment type="similarity">
    <text evidence="1">Belongs to the RdRP family.</text>
</comment>
<dbReference type="GO" id="GO:0003968">
    <property type="term" value="F:RNA-directed RNA polymerase activity"/>
    <property type="evidence" value="ECO:0007669"/>
    <property type="project" value="UniProtKB-KW"/>
</dbReference>
<accession>A0A8S2PN44</accession>
<comment type="caution">
    <text evidence="4">The sequence shown here is derived from an EMBL/GenBank/DDBJ whole genome shotgun (WGS) entry which is preliminary data.</text>
</comment>
<organism evidence="4 5">
    <name type="scientific">Didymodactylos carnosus</name>
    <dbReference type="NCBI Taxonomy" id="1234261"/>
    <lineage>
        <taxon>Eukaryota</taxon>
        <taxon>Metazoa</taxon>
        <taxon>Spiralia</taxon>
        <taxon>Gnathifera</taxon>
        <taxon>Rotifera</taxon>
        <taxon>Eurotatoria</taxon>
        <taxon>Bdelloidea</taxon>
        <taxon>Philodinida</taxon>
        <taxon>Philodinidae</taxon>
        <taxon>Didymodactylos</taxon>
    </lineage>
</organism>
<proteinExistence type="inferred from homology"/>
<reference evidence="4" key="1">
    <citation type="submission" date="2021-02" db="EMBL/GenBank/DDBJ databases">
        <authorList>
            <person name="Nowell W R."/>
        </authorList>
    </citation>
    <scope>NUCLEOTIDE SEQUENCE</scope>
</reference>
<evidence type="ECO:0000313" key="3">
    <source>
        <dbReference type="EMBL" id="CAF1256402.1"/>
    </source>
</evidence>
<evidence type="ECO:0000313" key="4">
    <source>
        <dbReference type="EMBL" id="CAF4063381.1"/>
    </source>
</evidence>
<dbReference type="InterPro" id="IPR007855">
    <property type="entry name" value="RDRP"/>
</dbReference>
<dbReference type="GO" id="GO:0030422">
    <property type="term" value="P:siRNA processing"/>
    <property type="evidence" value="ECO:0007669"/>
    <property type="project" value="TreeGrafter"/>
</dbReference>
<dbReference type="GO" id="GO:0031380">
    <property type="term" value="C:nuclear RNA-directed RNA polymerase complex"/>
    <property type="evidence" value="ECO:0007669"/>
    <property type="project" value="TreeGrafter"/>
</dbReference>
<name>A0A8S2PN44_9BILA</name>
<evidence type="ECO:0000256" key="1">
    <source>
        <dbReference type="RuleBase" id="RU363098"/>
    </source>
</evidence>
<keyword evidence="1" id="KW-0696">RNA-directed RNA polymerase</keyword>
<dbReference type="Pfam" id="PF05183">
    <property type="entry name" value="RdRP"/>
    <property type="match status" value="1"/>
</dbReference>
<dbReference type="PANTHER" id="PTHR23079:SF55">
    <property type="entry name" value="RNA-DIRECTED RNA POLYMERASE"/>
    <property type="match status" value="1"/>
</dbReference>
<protein>
    <recommendedName>
        <fullName evidence="1">RNA-dependent RNA polymerase</fullName>
        <ecNumber evidence="1">2.7.7.48</ecNumber>
    </recommendedName>
</protein>
<feature type="domain" description="RDRP core" evidence="2">
    <location>
        <begin position="84"/>
        <end position="405"/>
    </location>
</feature>
<dbReference type="GO" id="GO:0003723">
    <property type="term" value="F:RNA binding"/>
    <property type="evidence" value="ECO:0007669"/>
    <property type="project" value="UniProtKB-KW"/>
</dbReference>
<dbReference type="EC" id="2.7.7.48" evidence="1"/>
<evidence type="ECO:0000259" key="2">
    <source>
        <dbReference type="Pfam" id="PF05183"/>
    </source>
</evidence>
<dbReference type="Proteomes" id="UP000677228">
    <property type="component" value="Unassembled WGS sequence"/>
</dbReference>
<dbReference type="EMBL" id="CAJOBA010038589">
    <property type="protein sequence ID" value="CAF4063381.1"/>
    <property type="molecule type" value="Genomic_DNA"/>
</dbReference>
<keyword evidence="1" id="KW-0548">Nucleotidyltransferase</keyword>
<sequence length="417" mass="47442">MSTPSSSRSYCKPQYTSENVKDAVAACKSGSMTSIQAAKTFICCNSILHIFRCVLWSCPSMSMDTRFLKYTKCLVPSDLSILGRLYLNKQVISLLSYRGIPDSKLLVLQNKNFLWLLKSLINTSIELLDEKVVSVFPLEDLTSYTELCHEPFFRQLILNSCLNNVHNLKMRAHIQIDKSKARYMFGIIDEYDVLEYGQVFVQYSNMDSKNLFNTTVLTGPVTITKNPCHHPGDLRTFNAVDRQELRHLHDCIVFPAKGPRPDPNEIARSDLDGDEYTVIKDEDLVPLMTENAMPYDYDAGIRQEKLDRPITKSDIIGVVLNICEQDNIGRLSNLHLAYSDKKGLDHPETILIAAGISKEVDAVKTGYHPYTEYEIIQLNKALGNERPDHMECKSYKSYPSKTILGMQNNSNTIRLRY</sequence>
<dbReference type="AlphaFoldDB" id="A0A8S2PN44"/>